<dbReference type="AlphaFoldDB" id="A0A1I3FKB7"/>
<dbReference type="STRING" id="1005945.SAMN05216561_10521"/>
<keyword evidence="2" id="KW-1133">Transmembrane helix</keyword>
<keyword evidence="2" id="KW-0812">Transmembrane</keyword>
<accession>A0A1I3FKB7</accession>
<gene>
    <name evidence="3" type="ORF">SAMN05216561_10521</name>
</gene>
<sequence length="501" mass="53868">MRDESDFEAYAVARWTALVRTAVLLGSRPDVALRQARSTLGLVRARWRGRDEVGDLDVHLYRTLLDVRRDDPVAWWSTAAPLDAAPLDPQWPALSASLDVLTPGDRASLVLRSVAALATEQVELVLGRELGPAPSDDTLRRVAESLHVTPVVLADVAAEQRADRRARGRRTTVTAGAVVAVLAVVVGGATWWGTRPEPRAPLTDVPVERSANRAPVAWYTDGTLHLTDVELRVEALRTFFEVDSGAVYADANGAIVHVDTDGVRTRIGTQRRDGTYQVSAEEGLVAWVDESDDRELRVWDLAAGEVVGTVPLSDDEDIDVVALDAGVAYYVERGRSQAYDVAADDVAEVASPRVLDVEGGAVARQESDGAISIASPRDLQDRIVTVVGLGAELSPDGAWVLTRSVEEDTGQVTRRLYDAQQNAEVDTGLDAGAVVFDASVLEGGAVTYLVELAQEDPDDGPRLSNSGSLQLTSCETPRPGLEPTCEVVLTFPRSTTWALAQ</sequence>
<dbReference type="EMBL" id="FOQG01000005">
    <property type="protein sequence ID" value="SFI11572.1"/>
    <property type="molecule type" value="Genomic_DNA"/>
</dbReference>
<dbReference type="Proteomes" id="UP000198649">
    <property type="component" value="Unassembled WGS sequence"/>
</dbReference>
<reference evidence="3 4" key="1">
    <citation type="submission" date="2016-10" db="EMBL/GenBank/DDBJ databases">
        <authorList>
            <person name="de Groot N.N."/>
        </authorList>
    </citation>
    <scope>NUCLEOTIDE SEQUENCE [LARGE SCALE GENOMIC DNA]</scope>
    <source>
        <strain evidence="3 4">CGMCC 1.11156</strain>
    </source>
</reference>
<protein>
    <submittedName>
        <fullName evidence="3">Uncharacterized protein</fullName>
    </submittedName>
</protein>
<feature type="region of interest" description="Disordered" evidence="1">
    <location>
        <begin position="457"/>
        <end position="477"/>
    </location>
</feature>
<dbReference type="SUPFAM" id="SSF82171">
    <property type="entry name" value="DPP6 N-terminal domain-like"/>
    <property type="match status" value="1"/>
</dbReference>
<keyword evidence="4" id="KW-1185">Reference proteome</keyword>
<keyword evidence="2" id="KW-0472">Membrane</keyword>
<dbReference type="OrthoDB" id="3778144at2"/>
<name>A0A1I3FKB7_9ACTN</name>
<evidence type="ECO:0000313" key="3">
    <source>
        <dbReference type="EMBL" id="SFI11572.1"/>
    </source>
</evidence>
<evidence type="ECO:0000256" key="1">
    <source>
        <dbReference type="SAM" id="MobiDB-lite"/>
    </source>
</evidence>
<feature type="compositionally biased region" description="Polar residues" evidence="1">
    <location>
        <begin position="463"/>
        <end position="475"/>
    </location>
</feature>
<evidence type="ECO:0000256" key="2">
    <source>
        <dbReference type="SAM" id="Phobius"/>
    </source>
</evidence>
<dbReference type="RefSeq" id="WP_091111755.1">
    <property type="nucleotide sequence ID" value="NZ_BKAF01000006.1"/>
</dbReference>
<proteinExistence type="predicted"/>
<feature type="transmembrane region" description="Helical" evidence="2">
    <location>
        <begin position="171"/>
        <end position="192"/>
    </location>
</feature>
<evidence type="ECO:0000313" key="4">
    <source>
        <dbReference type="Proteomes" id="UP000198649"/>
    </source>
</evidence>
<organism evidence="3 4">
    <name type="scientific">Nocardioides psychrotolerans</name>
    <dbReference type="NCBI Taxonomy" id="1005945"/>
    <lineage>
        <taxon>Bacteria</taxon>
        <taxon>Bacillati</taxon>
        <taxon>Actinomycetota</taxon>
        <taxon>Actinomycetes</taxon>
        <taxon>Propionibacteriales</taxon>
        <taxon>Nocardioidaceae</taxon>
        <taxon>Nocardioides</taxon>
    </lineage>
</organism>